<evidence type="ECO:0000256" key="1">
    <source>
        <dbReference type="SAM" id="Phobius"/>
    </source>
</evidence>
<keyword evidence="1" id="KW-0812">Transmembrane</keyword>
<dbReference type="AlphaFoldDB" id="A0A9W7BXN1"/>
<keyword evidence="1" id="KW-1133">Transmembrane helix</keyword>
<proteinExistence type="predicted"/>
<evidence type="ECO:0000313" key="2">
    <source>
        <dbReference type="EMBL" id="GMH95587.1"/>
    </source>
</evidence>
<name>A0A9W7BXN1_9STRA</name>
<keyword evidence="3" id="KW-1185">Reference proteome</keyword>
<organism evidence="2 3">
    <name type="scientific">Triparma strigata</name>
    <dbReference type="NCBI Taxonomy" id="1606541"/>
    <lineage>
        <taxon>Eukaryota</taxon>
        <taxon>Sar</taxon>
        <taxon>Stramenopiles</taxon>
        <taxon>Ochrophyta</taxon>
        <taxon>Bolidophyceae</taxon>
        <taxon>Parmales</taxon>
        <taxon>Triparmaceae</taxon>
        <taxon>Triparma</taxon>
    </lineage>
</organism>
<comment type="caution">
    <text evidence="2">The sequence shown here is derived from an EMBL/GenBank/DDBJ whole genome shotgun (WGS) entry which is preliminary data.</text>
</comment>
<gene>
    <name evidence="2" type="ORF">TrST_g6783</name>
</gene>
<feature type="transmembrane region" description="Helical" evidence="1">
    <location>
        <begin position="118"/>
        <end position="149"/>
    </location>
</feature>
<evidence type="ECO:0000313" key="3">
    <source>
        <dbReference type="Proteomes" id="UP001165085"/>
    </source>
</evidence>
<protein>
    <submittedName>
        <fullName evidence="2">Uncharacterized protein</fullName>
    </submittedName>
</protein>
<feature type="transmembrane region" description="Helical" evidence="1">
    <location>
        <begin position="161"/>
        <end position="180"/>
    </location>
</feature>
<dbReference type="EMBL" id="BRXY01000446">
    <property type="protein sequence ID" value="GMH95587.1"/>
    <property type="molecule type" value="Genomic_DNA"/>
</dbReference>
<keyword evidence="1" id="KW-0472">Membrane</keyword>
<dbReference type="OrthoDB" id="10569187at2759"/>
<accession>A0A9W7BXN1</accession>
<feature type="transmembrane region" description="Helical" evidence="1">
    <location>
        <begin position="13"/>
        <end position="34"/>
    </location>
</feature>
<dbReference type="Proteomes" id="UP001165085">
    <property type="component" value="Unassembled WGS sequence"/>
</dbReference>
<sequence>MAKEDIDPTVNDVAFVVMVLLFAGYCYLFVNTIFSMRRAETRQARLKTNRFILRLRQDTAIGGGRLPSTSVPRSRTSNPVLRQIVEAIAHPIPFLASYANVVLTLVVAYIAYTFNAYAWSLTLLISLPCVFGSVVGSFFICGICTFYWDTDVDEADVRNDVMKNCVIITCGFFGAIAFAVRWRELFYPYLCKSRVEMAQQQMKQTNGRESSYDNKWKIFGGASSSRESRASSEQQEMDPRMSEISDITLDEAIRTPRHSSMFGMEKNLMNPASPSSDYIDLDWHNTLLQHAGARLAYADLINYMVIISSFMVLLETRDDAFMWVSSTWLTGGGGGMFWMICRVFLGPNDFNSGS</sequence>
<feature type="transmembrane region" description="Helical" evidence="1">
    <location>
        <begin position="92"/>
        <end position="112"/>
    </location>
</feature>
<feature type="transmembrane region" description="Helical" evidence="1">
    <location>
        <begin position="295"/>
        <end position="314"/>
    </location>
</feature>
<reference evidence="3" key="1">
    <citation type="journal article" date="2023" name="Commun. Biol.">
        <title>Genome analysis of Parmales, the sister group of diatoms, reveals the evolutionary specialization of diatoms from phago-mixotrophs to photoautotrophs.</title>
        <authorList>
            <person name="Ban H."/>
            <person name="Sato S."/>
            <person name="Yoshikawa S."/>
            <person name="Yamada K."/>
            <person name="Nakamura Y."/>
            <person name="Ichinomiya M."/>
            <person name="Sato N."/>
            <person name="Blanc-Mathieu R."/>
            <person name="Endo H."/>
            <person name="Kuwata A."/>
            <person name="Ogata H."/>
        </authorList>
    </citation>
    <scope>NUCLEOTIDE SEQUENCE [LARGE SCALE GENOMIC DNA]</scope>
    <source>
        <strain evidence="3">NIES 3701</strain>
    </source>
</reference>
<feature type="transmembrane region" description="Helical" evidence="1">
    <location>
        <begin position="321"/>
        <end position="345"/>
    </location>
</feature>